<dbReference type="Gene3D" id="1.20.910.10">
    <property type="entry name" value="Heme oxygenase-like"/>
    <property type="match status" value="1"/>
</dbReference>
<dbReference type="EMBL" id="JBHRXZ010000022">
    <property type="protein sequence ID" value="MFC3608777.1"/>
    <property type="molecule type" value="Genomic_DNA"/>
</dbReference>
<proteinExistence type="predicted"/>
<organism evidence="1 2">
    <name type="scientific">Stutzerimonas tarimensis</name>
    <dbReference type="NCBI Taxonomy" id="1507735"/>
    <lineage>
        <taxon>Bacteria</taxon>
        <taxon>Pseudomonadati</taxon>
        <taxon>Pseudomonadota</taxon>
        <taxon>Gammaproteobacteria</taxon>
        <taxon>Pseudomonadales</taxon>
        <taxon>Pseudomonadaceae</taxon>
        <taxon>Stutzerimonas</taxon>
    </lineage>
</organism>
<sequence>MESLRDRLRQVSAEWHDQVDQVFSSFPLDTPEGYCRFLEAHARALLPLEEGLEARGIERLLPDWHGRRRRFVLAQDIETLGGSVPSAPALELPQGDAWLWGAAYVVEGSRMGSRMLGKRLQDSDRSWAHPALGYLCHRLDTPLWPAFVKRLDGQAGTLDDEAMIAGARATFALFQAAGKATSEVPASV</sequence>
<reference evidence="2" key="1">
    <citation type="journal article" date="2019" name="Int. J. Syst. Evol. Microbiol.">
        <title>The Global Catalogue of Microorganisms (GCM) 10K type strain sequencing project: providing services to taxonomists for standard genome sequencing and annotation.</title>
        <authorList>
            <consortium name="The Broad Institute Genomics Platform"/>
            <consortium name="The Broad Institute Genome Sequencing Center for Infectious Disease"/>
            <person name="Wu L."/>
            <person name="Ma J."/>
        </authorList>
    </citation>
    <scope>NUCLEOTIDE SEQUENCE [LARGE SCALE GENOMIC DNA]</scope>
    <source>
        <strain evidence="2">KCTC 42447</strain>
    </source>
</reference>
<dbReference type="Proteomes" id="UP001595630">
    <property type="component" value="Unassembled WGS sequence"/>
</dbReference>
<keyword evidence="2" id="KW-1185">Reference proteome</keyword>
<evidence type="ECO:0000313" key="2">
    <source>
        <dbReference type="Proteomes" id="UP001595630"/>
    </source>
</evidence>
<comment type="caution">
    <text evidence="1">The sequence shown here is derived from an EMBL/GenBank/DDBJ whole genome shotgun (WGS) entry which is preliminary data.</text>
</comment>
<accession>A0ABV7T865</accession>
<name>A0ABV7T865_9GAMM</name>
<protein>
    <submittedName>
        <fullName evidence="1">Biliverdin-producing heme oxygenase</fullName>
    </submittedName>
</protein>
<evidence type="ECO:0000313" key="1">
    <source>
        <dbReference type="EMBL" id="MFC3608777.1"/>
    </source>
</evidence>
<dbReference type="RefSeq" id="WP_386365620.1">
    <property type="nucleotide sequence ID" value="NZ_JBHRXZ010000022.1"/>
</dbReference>
<dbReference type="CDD" id="cd19166">
    <property type="entry name" value="HemeO-bac"/>
    <property type="match status" value="1"/>
</dbReference>
<gene>
    <name evidence="1" type="ORF">ACFOMF_13395</name>
</gene>
<dbReference type="SUPFAM" id="SSF48613">
    <property type="entry name" value="Heme oxygenase-like"/>
    <property type="match status" value="1"/>
</dbReference>
<dbReference type="InterPro" id="IPR016084">
    <property type="entry name" value="Haem_Oase-like_multi-hlx"/>
</dbReference>